<dbReference type="AlphaFoldDB" id="A0AA39NSV4"/>
<comment type="caution">
    <text evidence="2">The sequence shown here is derived from an EMBL/GenBank/DDBJ whole genome shotgun (WGS) entry which is preliminary data.</text>
</comment>
<dbReference type="Proteomes" id="UP001175227">
    <property type="component" value="Unassembled WGS sequence"/>
</dbReference>
<reference evidence="2" key="1">
    <citation type="submission" date="2023-06" db="EMBL/GenBank/DDBJ databases">
        <authorList>
            <consortium name="Lawrence Berkeley National Laboratory"/>
            <person name="Ahrendt S."/>
            <person name="Sahu N."/>
            <person name="Indic B."/>
            <person name="Wong-Bajracharya J."/>
            <person name="Merenyi Z."/>
            <person name="Ke H.-M."/>
            <person name="Monk M."/>
            <person name="Kocsube S."/>
            <person name="Drula E."/>
            <person name="Lipzen A."/>
            <person name="Balint B."/>
            <person name="Henrissat B."/>
            <person name="Andreopoulos B."/>
            <person name="Martin F.M."/>
            <person name="Harder C.B."/>
            <person name="Rigling D."/>
            <person name="Ford K.L."/>
            <person name="Foster G.D."/>
            <person name="Pangilinan J."/>
            <person name="Papanicolaou A."/>
            <person name="Barry K."/>
            <person name="LaButti K."/>
            <person name="Viragh M."/>
            <person name="Koriabine M."/>
            <person name="Yan M."/>
            <person name="Riley R."/>
            <person name="Champramary S."/>
            <person name="Plett K.L."/>
            <person name="Tsai I.J."/>
            <person name="Slot J."/>
            <person name="Sipos G."/>
            <person name="Plett J."/>
            <person name="Nagy L.G."/>
            <person name="Grigoriev I.V."/>
        </authorList>
    </citation>
    <scope>NUCLEOTIDE SEQUENCE</scope>
    <source>
        <strain evidence="2">ICMP 16352</strain>
    </source>
</reference>
<evidence type="ECO:0000313" key="3">
    <source>
        <dbReference type="Proteomes" id="UP001175227"/>
    </source>
</evidence>
<name>A0AA39NSV4_9AGAR</name>
<protein>
    <submittedName>
        <fullName evidence="2">Uncharacterized protein</fullName>
    </submittedName>
</protein>
<sequence>MSISSFFSSFLPTVHCDSEDKPEETSTPAEEAQQEEEEEEEEPEDVRSPYFLGGRVVNAQSADPPCHPRRMQGIIQEKVSNGDGFKGEECVEELCKYPFAAGLVYADQRVRPPTYSPYDALRRCTSSFYFQSYRLIVPVRNAPRPSSSPSFVRVIRGPQYAREWIVAHTRRVSFDRHKNPMLKLFSQHTDTQISTSPPIKVLNVSLSTGILCSNFYIR</sequence>
<gene>
    <name evidence="2" type="ORF">IW261DRAFT_1425369</name>
</gene>
<organism evidence="2 3">
    <name type="scientific">Armillaria novae-zelandiae</name>
    <dbReference type="NCBI Taxonomy" id="153914"/>
    <lineage>
        <taxon>Eukaryota</taxon>
        <taxon>Fungi</taxon>
        <taxon>Dikarya</taxon>
        <taxon>Basidiomycota</taxon>
        <taxon>Agaricomycotina</taxon>
        <taxon>Agaricomycetes</taxon>
        <taxon>Agaricomycetidae</taxon>
        <taxon>Agaricales</taxon>
        <taxon>Marasmiineae</taxon>
        <taxon>Physalacriaceae</taxon>
        <taxon>Armillaria</taxon>
    </lineage>
</organism>
<accession>A0AA39NSV4</accession>
<proteinExistence type="predicted"/>
<evidence type="ECO:0000313" key="2">
    <source>
        <dbReference type="EMBL" id="KAK0471247.1"/>
    </source>
</evidence>
<feature type="compositionally biased region" description="Acidic residues" evidence="1">
    <location>
        <begin position="32"/>
        <end position="44"/>
    </location>
</feature>
<dbReference type="EMBL" id="JAUEPR010000053">
    <property type="protein sequence ID" value="KAK0471247.1"/>
    <property type="molecule type" value="Genomic_DNA"/>
</dbReference>
<feature type="region of interest" description="Disordered" evidence="1">
    <location>
        <begin position="13"/>
        <end position="47"/>
    </location>
</feature>
<keyword evidence="3" id="KW-1185">Reference proteome</keyword>
<evidence type="ECO:0000256" key="1">
    <source>
        <dbReference type="SAM" id="MobiDB-lite"/>
    </source>
</evidence>